<evidence type="ECO:0000256" key="8">
    <source>
        <dbReference type="ARBA" id="ARBA00022840"/>
    </source>
</evidence>
<keyword evidence="4" id="KW-0547">Nucleotide-binding</keyword>
<organism evidence="15 16">
    <name type="scientific">Ambispora leptoticha</name>
    <dbReference type="NCBI Taxonomy" id="144679"/>
    <lineage>
        <taxon>Eukaryota</taxon>
        <taxon>Fungi</taxon>
        <taxon>Fungi incertae sedis</taxon>
        <taxon>Mucoromycota</taxon>
        <taxon>Glomeromycotina</taxon>
        <taxon>Glomeromycetes</taxon>
        <taxon>Archaeosporales</taxon>
        <taxon>Ambisporaceae</taxon>
        <taxon>Ambispora</taxon>
    </lineage>
</organism>
<dbReference type="OrthoDB" id="413460at2759"/>
<keyword evidence="7" id="KW-0347">Helicase</keyword>
<dbReference type="Pfam" id="PF08658">
    <property type="entry name" value="Rad54_N"/>
    <property type="match status" value="1"/>
</dbReference>
<keyword evidence="9" id="KW-0238">DNA-binding</keyword>
<dbReference type="CDD" id="cd18793">
    <property type="entry name" value="SF2_C_SNF"/>
    <property type="match status" value="1"/>
</dbReference>
<dbReference type="InterPro" id="IPR049730">
    <property type="entry name" value="SNF2/RAD54-like_C"/>
</dbReference>
<proteinExistence type="inferred from homology"/>
<feature type="compositionally biased region" description="Low complexity" evidence="12">
    <location>
        <begin position="30"/>
        <end position="40"/>
    </location>
</feature>
<dbReference type="SMART" id="SM00487">
    <property type="entry name" value="DEXDc"/>
    <property type="match status" value="1"/>
</dbReference>
<evidence type="ECO:0000256" key="3">
    <source>
        <dbReference type="ARBA" id="ARBA00022553"/>
    </source>
</evidence>
<sequence length="825" mass="93887">MAAHLLKTPFRAPFKTPFKTNVIVPTKNASSFSSSSSSTSKTYKKPVCVPVKRSKRFKKYNKKNNDDDDESTESESEYNSDDESEEDSSSDNDGKHPRKKTKLNSTGTKRMPLAEVSARNNIASPLTLRDPKLSLKSQFKPPTFINKPNDNQSNNHSNTIQEEDPNRRLTLGMRRKVFIGTKALHDPNNEKSIVLYYPSDNEEEKKEPIVPLKKKERTLAEILGVVIPKSDKKVHVVVDPILASRLRPHQVEGVKFLYKCTTGKVVEGAYGCIMADEMGLGKTLQCIALLWTLLRQSPLPNKGTIEKAIIACPSSLVPKWLGNRIRPLAIDHKGTKEKFLKDLRQFVNAQGRMIMNPVLIISYETLRTNITELNNCQIGLLLCDEGHRLKNSESLVFRTLNSLKVQRRVILSGTPIQNDLSEYFSLLNFANPGLLGTESEFRRNYENPILRGRDADASDREREISDQKLAELWSFVSKFIIRRTNDLLSKFLPVKYEHVVFCRLSKFQLSLYDLFLTSPAIQRLLRGVGSQPLKAITILKKLCNHPDLLDLPDDLHGSEDCFPPGYSIKEKSRYVRPEFSGKMQVLDRMLSKIKQETDDKIVLISNYTQTLDLFEKLCRNKKYGFLRLDGSMNIQKRQKLVDRFNNPSGPEFIFLLSSKAGGCGINLIGANRLILFDPDWNPAADQQALARIWRDGQKKECENVSGSIEEKIFQRQSHKQSLSSCVVDEDEHVERHFSLESLKQLFQFNPDTMCDTHDTFKCKKCEDGIQTIPSKVMNYGDSSSWDHFTGNDDLARINDIMLKEEANKGIVSYVFQYNSENGKKS</sequence>
<dbReference type="InterPro" id="IPR038718">
    <property type="entry name" value="SNF2-like_sf"/>
</dbReference>
<evidence type="ECO:0000256" key="7">
    <source>
        <dbReference type="ARBA" id="ARBA00022806"/>
    </source>
</evidence>
<dbReference type="InterPro" id="IPR001650">
    <property type="entry name" value="Helicase_C-like"/>
</dbReference>
<keyword evidence="8" id="KW-0067">ATP-binding</keyword>
<name>A0A9N8ZY86_9GLOM</name>
<evidence type="ECO:0000256" key="10">
    <source>
        <dbReference type="ARBA" id="ARBA00023204"/>
    </source>
</evidence>
<evidence type="ECO:0000256" key="5">
    <source>
        <dbReference type="ARBA" id="ARBA00022763"/>
    </source>
</evidence>
<gene>
    <name evidence="15" type="ORF">ALEPTO_LOCUS3989</name>
</gene>
<comment type="caution">
    <text evidence="15">The sequence shown here is derived from an EMBL/GenBank/DDBJ whole genome shotgun (WGS) entry which is preliminary data.</text>
</comment>
<keyword evidence="11" id="KW-0539">Nucleus</keyword>
<dbReference type="GO" id="GO:0005524">
    <property type="term" value="F:ATP binding"/>
    <property type="evidence" value="ECO:0007669"/>
    <property type="project" value="UniProtKB-KW"/>
</dbReference>
<evidence type="ECO:0000256" key="1">
    <source>
        <dbReference type="ARBA" id="ARBA00004123"/>
    </source>
</evidence>
<feature type="domain" description="Helicase ATP-binding" evidence="13">
    <location>
        <begin position="263"/>
        <end position="433"/>
    </location>
</feature>
<feature type="compositionally biased region" description="Basic residues" evidence="12">
    <location>
        <begin position="52"/>
        <end position="62"/>
    </location>
</feature>
<dbReference type="EMBL" id="CAJVPS010000838">
    <property type="protein sequence ID" value="CAG8511298.1"/>
    <property type="molecule type" value="Genomic_DNA"/>
</dbReference>
<dbReference type="SUPFAM" id="SSF52540">
    <property type="entry name" value="P-loop containing nucleoside triphosphate hydrolases"/>
    <property type="match status" value="2"/>
</dbReference>
<evidence type="ECO:0000256" key="9">
    <source>
        <dbReference type="ARBA" id="ARBA00023125"/>
    </source>
</evidence>
<evidence type="ECO:0000259" key="14">
    <source>
        <dbReference type="PROSITE" id="PS51194"/>
    </source>
</evidence>
<evidence type="ECO:0000259" key="13">
    <source>
        <dbReference type="PROSITE" id="PS51192"/>
    </source>
</evidence>
<evidence type="ECO:0000313" key="15">
    <source>
        <dbReference type="EMBL" id="CAG8511298.1"/>
    </source>
</evidence>
<dbReference type="InterPro" id="IPR013967">
    <property type="entry name" value="Rad54_N"/>
</dbReference>
<keyword evidence="6" id="KW-0378">Hydrolase</keyword>
<keyword evidence="10" id="KW-0234">DNA repair</keyword>
<dbReference type="PANTHER" id="PTHR45629">
    <property type="entry name" value="SNF2/RAD54 FAMILY MEMBER"/>
    <property type="match status" value="1"/>
</dbReference>
<dbReference type="InterPro" id="IPR014001">
    <property type="entry name" value="Helicase_ATP-bd"/>
</dbReference>
<dbReference type="InterPro" id="IPR027417">
    <property type="entry name" value="P-loop_NTPase"/>
</dbReference>
<dbReference type="FunFam" id="3.40.50.300:FF:000332">
    <property type="entry name" value="DNA repair and recombination protein RAD54-like"/>
    <property type="match status" value="1"/>
</dbReference>
<dbReference type="InterPro" id="IPR000330">
    <property type="entry name" value="SNF2_N"/>
</dbReference>
<dbReference type="SMART" id="SM00490">
    <property type="entry name" value="HELICc"/>
    <property type="match status" value="1"/>
</dbReference>
<comment type="subcellular location">
    <subcellularLocation>
        <location evidence="1">Nucleus</location>
    </subcellularLocation>
</comment>
<comment type="similarity">
    <text evidence="2">Belongs to the SNF2/RAD54 helicase family.</text>
</comment>
<dbReference type="PROSITE" id="PS51192">
    <property type="entry name" value="HELICASE_ATP_BIND_1"/>
    <property type="match status" value="1"/>
</dbReference>
<feature type="compositionally biased region" description="Polar residues" evidence="12">
    <location>
        <begin position="146"/>
        <end position="160"/>
    </location>
</feature>
<dbReference type="Pfam" id="PF00271">
    <property type="entry name" value="Helicase_C"/>
    <property type="match status" value="1"/>
</dbReference>
<reference evidence="15" key="1">
    <citation type="submission" date="2021-06" db="EMBL/GenBank/DDBJ databases">
        <authorList>
            <person name="Kallberg Y."/>
            <person name="Tangrot J."/>
            <person name="Rosling A."/>
        </authorList>
    </citation>
    <scope>NUCLEOTIDE SEQUENCE</scope>
    <source>
        <strain evidence="15">FL130A</strain>
    </source>
</reference>
<feature type="region of interest" description="Disordered" evidence="12">
    <location>
        <begin position="1"/>
        <end position="165"/>
    </location>
</feature>
<dbReference type="GO" id="GO:0003677">
    <property type="term" value="F:DNA binding"/>
    <property type="evidence" value="ECO:0007669"/>
    <property type="project" value="UniProtKB-KW"/>
</dbReference>
<dbReference type="PANTHER" id="PTHR45629:SF7">
    <property type="entry name" value="DNA EXCISION REPAIR PROTEIN ERCC-6-RELATED"/>
    <property type="match status" value="1"/>
</dbReference>
<dbReference type="FunFam" id="3.40.50.10810:FF:000010">
    <property type="entry name" value="DNA repair and recombination protein RAD54-like"/>
    <property type="match status" value="1"/>
</dbReference>
<evidence type="ECO:0000256" key="11">
    <source>
        <dbReference type="ARBA" id="ARBA00023242"/>
    </source>
</evidence>
<dbReference type="Proteomes" id="UP000789508">
    <property type="component" value="Unassembled WGS sequence"/>
</dbReference>
<dbReference type="GO" id="GO:0016817">
    <property type="term" value="F:hydrolase activity, acting on acid anhydrides"/>
    <property type="evidence" value="ECO:0007669"/>
    <property type="project" value="InterPro"/>
</dbReference>
<dbReference type="Pfam" id="PF00176">
    <property type="entry name" value="SNF2-rel_dom"/>
    <property type="match status" value="1"/>
</dbReference>
<dbReference type="InterPro" id="IPR050496">
    <property type="entry name" value="SNF2_RAD54_helicase_repair"/>
</dbReference>
<dbReference type="Gene3D" id="3.40.50.10810">
    <property type="entry name" value="Tandem AAA-ATPase domain"/>
    <property type="match status" value="1"/>
</dbReference>
<feature type="compositionally biased region" description="Acidic residues" evidence="12">
    <location>
        <begin position="66"/>
        <end position="90"/>
    </location>
</feature>
<dbReference type="GO" id="GO:0007131">
    <property type="term" value="P:reciprocal meiotic recombination"/>
    <property type="evidence" value="ECO:0007669"/>
    <property type="project" value="TreeGrafter"/>
</dbReference>
<evidence type="ECO:0000256" key="4">
    <source>
        <dbReference type="ARBA" id="ARBA00022741"/>
    </source>
</evidence>
<dbReference type="AlphaFoldDB" id="A0A9N8ZY86"/>
<dbReference type="GO" id="GO:0015616">
    <property type="term" value="F:DNA translocase activity"/>
    <property type="evidence" value="ECO:0007669"/>
    <property type="project" value="TreeGrafter"/>
</dbReference>
<dbReference type="Gene3D" id="3.40.50.300">
    <property type="entry name" value="P-loop containing nucleotide triphosphate hydrolases"/>
    <property type="match status" value="1"/>
</dbReference>
<feature type="domain" description="Helicase C-terminal" evidence="14">
    <location>
        <begin position="585"/>
        <end position="734"/>
    </location>
</feature>
<accession>A0A9N8ZY86</accession>
<evidence type="ECO:0000256" key="2">
    <source>
        <dbReference type="ARBA" id="ARBA00007025"/>
    </source>
</evidence>
<keyword evidence="5" id="KW-0227">DNA damage</keyword>
<dbReference type="GO" id="GO:0005634">
    <property type="term" value="C:nucleus"/>
    <property type="evidence" value="ECO:0007669"/>
    <property type="project" value="UniProtKB-SubCell"/>
</dbReference>
<dbReference type="Gene3D" id="1.20.120.850">
    <property type="entry name" value="SWI2/SNF2 ATPases, N-terminal domain"/>
    <property type="match status" value="1"/>
</dbReference>
<evidence type="ECO:0000256" key="12">
    <source>
        <dbReference type="SAM" id="MobiDB-lite"/>
    </source>
</evidence>
<dbReference type="PROSITE" id="PS51194">
    <property type="entry name" value="HELICASE_CTER"/>
    <property type="match status" value="1"/>
</dbReference>
<dbReference type="GO" id="GO:0045003">
    <property type="term" value="P:double-strand break repair via synthesis-dependent strand annealing"/>
    <property type="evidence" value="ECO:0007669"/>
    <property type="project" value="TreeGrafter"/>
</dbReference>
<evidence type="ECO:0000313" key="16">
    <source>
        <dbReference type="Proteomes" id="UP000789508"/>
    </source>
</evidence>
<dbReference type="GO" id="GO:0004386">
    <property type="term" value="F:helicase activity"/>
    <property type="evidence" value="ECO:0007669"/>
    <property type="project" value="UniProtKB-KW"/>
</dbReference>
<evidence type="ECO:0000256" key="6">
    <source>
        <dbReference type="ARBA" id="ARBA00022801"/>
    </source>
</evidence>
<keyword evidence="3" id="KW-0597">Phosphoprotein</keyword>
<protein>
    <submittedName>
        <fullName evidence="15">11270_t:CDS:1</fullName>
    </submittedName>
</protein>
<keyword evidence="16" id="KW-1185">Reference proteome</keyword>